<evidence type="ECO:0000313" key="12">
    <source>
        <dbReference type="Proteomes" id="UP000245433"/>
    </source>
</evidence>
<dbReference type="GO" id="GO:0005737">
    <property type="term" value="C:cytoplasm"/>
    <property type="evidence" value="ECO:0007669"/>
    <property type="project" value="UniProtKB-SubCell"/>
</dbReference>
<proteinExistence type="inferred from homology"/>
<dbReference type="InterPro" id="IPR006131">
    <property type="entry name" value="Asp_carbamoyltransf_Asp/Orn-bd"/>
</dbReference>
<comment type="similarity">
    <text evidence="2">Belongs to the aspartate/ornithine carbamoyltransferase superfamily. OTCase family.</text>
</comment>
<dbReference type="EMBL" id="QEKT01000001">
    <property type="protein sequence ID" value="PVY86379.1"/>
    <property type="molecule type" value="Genomic_DNA"/>
</dbReference>
<gene>
    <name evidence="11" type="ORF">C7384_101295</name>
</gene>
<reference evidence="11 12" key="1">
    <citation type="submission" date="2018-04" db="EMBL/GenBank/DDBJ databases">
        <title>Genomic Encyclopedia of Type Strains, Phase IV (KMG-IV): sequencing the most valuable type-strain genomes for metagenomic binning, comparative biology and taxonomic classification.</title>
        <authorList>
            <person name="Goeker M."/>
        </authorList>
    </citation>
    <scope>NUCLEOTIDE SEQUENCE [LARGE SCALE GENOMIC DNA]</scope>
    <source>
        <strain evidence="11 12">DSM 28795</strain>
    </source>
</reference>
<keyword evidence="5 8" id="KW-0808">Transferase</keyword>
<dbReference type="PROSITE" id="PS00097">
    <property type="entry name" value="CARBAMOYLTRANSFERASE"/>
    <property type="match status" value="1"/>
</dbReference>
<dbReference type="PANTHER" id="PTHR45753:SF1">
    <property type="entry name" value="ORNITHINE CARBAMOYLTRANSFERASE, CATABOLIC"/>
    <property type="match status" value="1"/>
</dbReference>
<dbReference type="Pfam" id="PF02729">
    <property type="entry name" value="OTCace_N"/>
    <property type="match status" value="1"/>
</dbReference>
<dbReference type="RefSeq" id="WP_089937714.1">
    <property type="nucleotide sequence ID" value="NZ_CAKOEX010000001.1"/>
</dbReference>
<dbReference type="InterPro" id="IPR002292">
    <property type="entry name" value="Orn/put_carbamltrans"/>
</dbReference>
<dbReference type="InterPro" id="IPR006132">
    <property type="entry name" value="Asp/Orn_carbamoyltranf_P-bd"/>
</dbReference>
<evidence type="ECO:0000313" key="11">
    <source>
        <dbReference type="EMBL" id="PVY86379.1"/>
    </source>
</evidence>
<dbReference type="NCBIfam" id="TIGR00658">
    <property type="entry name" value="orni_carb_tr"/>
    <property type="match status" value="1"/>
</dbReference>
<dbReference type="PRINTS" id="PR00102">
    <property type="entry name" value="OTCASE"/>
</dbReference>
<dbReference type="InterPro" id="IPR006130">
    <property type="entry name" value="Asp/Orn_carbamoylTrfase"/>
</dbReference>
<name>A0A2U1DFM7_9LACO</name>
<comment type="subcellular location">
    <subcellularLocation>
        <location evidence="1">Cytoplasm</location>
    </subcellularLocation>
</comment>
<evidence type="ECO:0000256" key="7">
    <source>
        <dbReference type="NCBIfam" id="TIGR00658"/>
    </source>
</evidence>
<comment type="caution">
    <text evidence="11">The sequence shown here is derived from an EMBL/GenBank/DDBJ whole genome shotgun (WGS) entry which is preliminary data.</text>
</comment>
<dbReference type="GO" id="GO:0004585">
    <property type="term" value="F:ornithine carbamoyltransferase activity"/>
    <property type="evidence" value="ECO:0007669"/>
    <property type="project" value="UniProtKB-UniRule"/>
</dbReference>
<protein>
    <recommendedName>
        <fullName evidence="3 7">Ornithine carbamoyltransferase</fullName>
        <ecNumber evidence="3 7">2.1.3.3</ecNumber>
    </recommendedName>
</protein>
<comment type="catalytic activity">
    <reaction evidence="6">
        <text>carbamoyl phosphate + L-ornithine = L-citrulline + phosphate + H(+)</text>
        <dbReference type="Rhea" id="RHEA:19513"/>
        <dbReference type="ChEBI" id="CHEBI:15378"/>
        <dbReference type="ChEBI" id="CHEBI:43474"/>
        <dbReference type="ChEBI" id="CHEBI:46911"/>
        <dbReference type="ChEBI" id="CHEBI:57743"/>
        <dbReference type="ChEBI" id="CHEBI:58228"/>
        <dbReference type="EC" id="2.1.3.3"/>
    </reaction>
</comment>
<dbReference type="EC" id="2.1.3.3" evidence="3 7"/>
<feature type="domain" description="Aspartate/ornithine carbamoyltransferase carbamoyl-P binding" evidence="10">
    <location>
        <begin position="13"/>
        <end position="157"/>
    </location>
</feature>
<evidence type="ECO:0000259" key="10">
    <source>
        <dbReference type="Pfam" id="PF02729"/>
    </source>
</evidence>
<dbReference type="GO" id="GO:0042450">
    <property type="term" value="P:L-arginine biosynthetic process via ornithine"/>
    <property type="evidence" value="ECO:0007669"/>
    <property type="project" value="UniProtKB-UniRule"/>
</dbReference>
<evidence type="ECO:0000256" key="1">
    <source>
        <dbReference type="ARBA" id="ARBA00004496"/>
    </source>
</evidence>
<sequence length="351" mass="38673">MDKQILASFQGKSYLKEIDFTPEQLKALVEFGQEIKTAEQNQTLQPFLKGKNVILLFAKNSTRTRLAFELGAQEMGANTVFLDPTSSQFGKKESVADTAHVLAGVADGIAYRGFGQADIEEMAADAYDTRGKHAPVWNALSDQWHPTQMIADFMTLQGEFGQLDNEITLAYVGDGRNNVARSLLVAGAMVGINVNIIAPQSLQPDQDTVKLAQEYAQAAGSQILITDDLDQGAADANVFYSDVFVSMGENNWQERLEALMPYQINETLLQKSKHYGHDLITMHCLPAYHDNQTQVAQDLHQEYPDLVGNTGIEMSDAVFKGAQARHFQQAENRKPSIMAIMAATLGNLDLL</sequence>
<dbReference type="SUPFAM" id="SSF53671">
    <property type="entry name" value="Aspartate/ornithine carbamoyltransferase"/>
    <property type="match status" value="1"/>
</dbReference>
<dbReference type="GO" id="GO:0016597">
    <property type="term" value="F:amino acid binding"/>
    <property type="evidence" value="ECO:0007669"/>
    <property type="project" value="InterPro"/>
</dbReference>
<dbReference type="Proteomes" id="UP000245433">
    <property type="component" value="Unassembled WGS sequence"/>
</dbReference>
<dbReference type="Pfam" id="PF00185">
    <property type="entry name" value="OTCace"/>
    <property type="match status" value="1"/>
</dbReference>
<dbReference type="GO" id="GO:0019240">
    <property type="term" value="P:citrulline biosynthetic process"/>
    <property type="evidence" value="ECO:0007669"/>
    <property type="project" value="TreeGrafter"/>
</dbReference>
<accession>A0A2U1DFM7</accession>
<organism evidence="11 12">
    <name type="scientific">Convivina intestini</name>
    <dbReference type="NCBI Taxonomy" id="1505726"/>
    <lineage>
        <taxon>Bacteria</taxon>
        <taxon>Bacillati</taxon>
        <taxon>Bacillota</taxon>
        <taxon>Bacilli</taxon>
        <taxon>Lactobacillales</taxon>
        <taxon>Lactobacillaceae</taxon>
        <taxon>Convivina</taxon>
    </lineage>
</organism>
<dbReference type="OrthoDB" id="9802587at2"/>
<dbReference type="PRINTS" id="PR00100">
    <property type="entry name" value="AOTCASE"/>
</dbReference>
<evidence type="ECO:0000256" key="5">
    <source>
        <dbReference type="ARBA" id="ARBA00022679"/>
    </source>
</evidence>
<dbReference type="Gene3D" id="3.40.50.1370">
    <property type="entry name" value="Aspartate/ornithine carbamoyltransferase"/>
    <property type="match status" value="2"/>
</dbReference>
<keyword evidence="12" id="KW-1185">Reference proteome</keyword>
<feature type="domain" description="Aspartate/ornithine carbamoyltransferase Asp/Orn-binding" evidence="9">
    <location>
        <begin position="166"/>
        <end position="343"/>
    </location>
</feature>
<dbReference type="AlphaFoldDB" id="A0A2U1DFM7"/>
<evidence type="ECO:0000256" key="3">
    <source>
        <dbReference type="ARBA" id="ARBA00013007"/>
    </source>
</evidence>
<dbReference type="InterPro" id="IPR036901">
    <property type="entry name" value="Asp/Orn_carbamoylTrfase_sf"/>
</dbReference>
<evidence type="ECO:0000259" key="9">
    <source>
        <dbReference type="Pfam" id="PF00185"/>
    </source>
</evidence>
<evidence type="ECO:0000256" key="8">
    <source>
        <dbReference type="RuleBase" id="RU003634"/>
    </source>
</evidence>
<dbReference type="PANTHER" id="PTHR45753">
    <property type="entry name" value="ORNITHINE CARBAMOYLTRANSFERASE, MITOCHONDRIAL"/>
    <property type="match status" value="1"/>
</dbReference>
<evidence type="ECO:0000256" key="4">
    <source>
        <dbReference type="ARBA" id="ARBA00022490"/>
    </source>
</evidence>
<evidence type="ECO:0000256" key="2">
    <source>
        <dbReference type="ARBA" id="ARBA00007805"/>
    </source>
</evidence>
<keyword evidence="4" id="KW-0963">Cytoplasm</keyword>
<evidence type="ECO:0000256" key="6">
    <source>
        <dbReference type="ARBA" id="ARBA00048772"/>
    </source>
</evidence>